<dbReference type="STRING" id="1963862.B4O97_08385"/>
<evidence type="ECO:0000256" key="3">
    <source>
        <dbReference type="ARBA" id="ARBA00022729"/>
    </source>
</evidence>
<dbReference type="GO" id="GO:0030313">
    <property type="term" value="C:cell envelope"/>
    <property type="evidence" value="ECO:0007669"/>
    <property type="project" value="UniProtKB-SubCell"/>
</dbReference>
<evidence type="ECO:0000256" key="2">
    <source>
        <dbReference type="ARBA" id="ARBA00007639"/>
    </source>
</evidence>
<dbReference type="InterPro" id="IPR025997">
    <property type="entry name" value="SBP_2_dom"/>
</dbReference>
<dbReference type="Pfam" id="PF13407">
    <property type="entry name" value="Peripla_BP_4"/>
    <property type="match status" value="1"/>
</dbReference>
<dbReference type="GO" id="GO:0030246">
    <property type="term" value="F:carbohydrate binding"/>
    <property type="evidence" value="ECO:0007669"/>
    <property type="project" value="UniProtKB-ARBA"/>
</dbReference>
<dbReference type="PANTHER" id="PTHR46847:SF1">
    <property type="entry name" value="D-ALLOSE-BINDING PERIPLASMIC PROTEIN-RELATED"/>
    <property type="match status" value="1"/>
</dbReference>
<comment type="caution">
    <text evidence="6">The sequence shown here is derived from an EMBL/GenBank/DDBJ whole genome shotgun (WGS) entry which is preliminary data.</text>
</comment>
<accession>A0A1Y1RYL0</accession>
<reference evidence="6 7" key="1">
    <citation type="submission" date="2017-03" db="EMBL/GenBank/DDBJ databases">
        <title>Draft Genome sequence of Marispirochaeta sp. strain JC444.</title>
        <authorList>
            <person name="Shivani Y."/>
            <person name="Subhash Y."/>
            <person name="Sasikala C."/>
            <person name="Ramana C."/>
        </authorList>
    </citation>
    <scope>NUCLEOTIDE SEQUENCE [LARGE SCALE GENOMIC DNA]</scope>
    <source>
        <strain evidence="6 7">JC444</strain>
    </source>
</reference>
<dbReference type="RefSeq" id="WP_083049964.1">
    <property type="nucleotide sequence ID" value="NZ_MWQY01000008.1"/>
</dbReference>
<comment type="subcellular location">
    <subcellularLocation>
        <location evidence="1">Cell envelope</location>
    </subcellularLocation>
</comment>
<comment type="similarity">
    <text evidence="2">Belongs to the bacterial solute-binding protein 2 family.</text>
</comment>
<evidence type="ECO:0000313" key="6">
    <source>
        <dbReference type="EMBL" id="ORC35653.1"/>
    </source>
</evidence>
<dbReference type="OrthoDB" id="9800520at2"/>
<feature type="domain" description="Periplasmic binding protein" evidence="5">
    <location>
        <begin position="37"/>
        <end position="339"/>
    </location>
</feature>
<dbReference type="EMBL" id="MWQY01000008">
    <property type="protein sequence ID" value="ORC35653.1"/>
    <property type="molecule type" value="Genomic_DNA"/>
</dbReference>
<feature type="signal peptide" evidence="4">
    <location>
        <begin position="1"/>
        <end position="26"/>
    </location>
</feature>
<dbReference type="Gene3D" id="3.40.50.2300">
    <property type="match status" value="2"/>
</dbReference>
<proteinExistence type="inferred from homology"/>
<evidence type="ECO:0000259" key="5">
    <source>
        <dbReference type="Pfam" id="PF13407"/>
    </source>
</evidence>
<gene>
    <name evidence="6" type="ORF">B4O97_08385</name>
</gene>
<evidence type="ECO:0000256" key="1">
    <source>
        <dbReference type="ARBA" id="ARBA00004196"/>
    </source>
</evidence>
<dbReference type="InterPro" id="IPR028082">
    <property type="entry name" value="Peripla_BP_I"/>
</dbReference>
<protein>
    <submittedName>
        <fullName evidence="6">LacI family transcriptional regulator</fullName>
    </submittedName>
</protein>
<dbReference type="SUPFAM" id="SSF53822">
    <property type="entry name" value="Periplasmic binding protein-like I"/>
    <property type="match status" value="1"/>
</dbReference>
<keyword evidence="3 4" id="KW-0732">Signal</keyword>
<dbReference type="AlphaFoldDB" id="A0A1Y1RYL0"/>
<keyword evidence="7" id="KW-1185">Reference proteome</keyword>
<feature type="chain" id="PRO_5013322192" evidence="4">
    <location>
        <begin position="27"/>
        <end position="367"/>
    </location>
</feature>
<name>A0A1Y1RYL0_9SPIO</name>
<dbReference type="PANTHER" id="PTHR46847">
    <property type="entry name" value="D-ALLOSE-BINDING PERIPLASMIC PROTEIN-RELATED"/>
    <property type="match status" value="1"/>
</dbReference>
<evidence type="ECO:0000256" key="4">
    <source>
        <dbReference type="SAM" id="SignalP"/>
    </source>
</evidence>
<evidence type="ECO:0000313" key="7">
    <source>
        <dbReference type="Proteomes" id="UP000192343"/>
    </source>
</evidence>
<dbReference type="Proteomes" id="UP000192343">
    <property type="component" value="Unassembled WGS sequence"/>
</dbReference>
<sequence length="367" mass="38324">MNLSKRACIAILALIMLTVFSLGSFAAGQKDSGTPYIAVVSKGEQHDFWQQVKLGATAAAAELGVSMTFEGPASESDVQDQVEMLNVALAKAPAAIALAALDTNSVIDQLIEARNRKIPVIGFDSGVPEAPEGSIYANASTDNYNAAGVAAEKMFEVIGDKIKGASAANPVKIVVMNQDASGESLLSRGRGFRDRMVELVVSKAGMAKSDIKVMGNPAYIASDSPTSGNKVMIEMVVPASASASDSMAASTAVLNKVKEQNILGIFCSNEATVKGLLAATNDGSALPQQYPNLAVVGYDAGAGQKNAVRNGYFLGSITQDPYQIGYKAVELAVKAYKGEPVSDVDTGAKFYNADNMDDADIKGLLYD</sequence>
<organism evidence="6 7">
    <name type="scientific">Marispirochaeta aestuarii</name>
    <dbReference type="NCBI Taxonomy" id="1963862"/>
    <lineage>
        <taxon>Bacteria</taxon>
        <taxon>Pseudomonadati</taxon>
        <taxon>Spirochaetota</taxon>
        <taxon>Spirochaetia</taxon>
        <taxon>Spirochaetales</taxon>
        <taxon>Spirochaetaceae</taxon>
        <taxon>Marispirochaeta</taxon>
    </lineage>
</organism>